<protein>
    <submittedName>
        <fullName evidence="1">Uncharacterized protein</fullName>
    </submittedName>
</protein>
<gene>
    <name evidence="1" type="ORF">GCM10022247_11820</name>
</gene>
<reference evidence="2" key="1">
    <citation type="journal article" date="2019" name="Int. J. Syst. Evol. Microbiol.">
        <title>The Global Catalogue of Microorganisms (GCM) 10K type strain sequencing project: providing services to taxonomists for standard genome sequencing and annotation.</title>
        <authorList>
            <consortium name="The Broad Institute Genomics Platform"/>
            <consortium name="The Broad Institute Genome Sequencing Center for Infectious Disease"/>
            <person name="Wu L."/>
            <person name="Ma J."/>
        </authorList>
    </citation>
    <scope>NUCLEOTIDE SEQUENCE [LARGE SCALE GENOMIC DNA]</scope>
    <source>
        <strain evidence="2">JCM 17342</strain>
    </source>
</reference>
<proteinExistence type="predicted"/>
<dbReference type="PANTHER" id="PTHR34724:SF2">
    <property type="entry name" value="OS12G0596101 PROTEIN"/>
    <property type="match status" value="1"/>
</dbReference>
<organism evidence="1 2">
    <name type="scientific">Allokutzneria multivorans</name>
    <dbReference type="NCBI Taxonomy" id="1142134"/>
    <lineage>
        <taxon>Bacteria</taxon>
        <taxon>Bacillati</taxon>
        <taxon>Actinomycetota</taxon>
        <taxon>Actinomycetes</taxon>
        <taxon>Pseudonocardiales</taxon>
        <taxon>Pseudonocardiaceae</taxon>
        <taxon>Allokutzneria</taxon>
    </lineage>
</organism>
<comment type="caution">
    <text evidence="1">The sequence shown here is derived from an EMBL/GenBank/DDBJ whole genome shotgun (WGS) entry which is preliminary data.</text>
</comment>
<dbReference type="PANTHER" id="PTHR34724">
    <property type="entry name" value="OS12G0596101 PROTEIN"/>
    <property type="match status" value="1"/>
</dbReference>
<sequence length="76" mass="8550">MDNYPFLVHGPGSSLAITRMVRLVCRRITCSKCGKPTYRGCGSHVEQVLGDVPRAERCSCAAEVPQRGRWRLFGRR</sequence>
<accession>A0ABP7R805</accession>
<dbReference type="EMBL" id="BAABAL010000005">
    <property type="protein sequence ID" value="GAA3993926.1"/>
    <property type="molecule type" value="Genomic_DNA"/>
</dbReference>
<evidence type="ECO:0000313" key="2">
    <source>
        <dbReference type="Proteomes" id="UP001501747"/>
    </source>
</evidence>
<dbReference type="Proteomes" id="UP001501747">
    <property type="component" value="Unassembled WGS sequence"/>
</dbReference>
<keyword evidence="2" id="KW-1185">Reference proteome</keyword>
<evidence type="ECO:0000313" key="1">
    <source>
        <dbReference type="EMBL" id="GAA3993926.1"/>
    </source>
</evidence>
<name>A0ABP7R805_9PSEU</name>